<feature type="coiled-coil region" evidence="1">
    <location>
        <begin position="209"/>
        <end position="243"/>
    </location>
</feature>
<feature type="transmembrane region" description="Helical" evidence="3">
    <location>
        <begin position="37"/>
        <end position="57"/>
    </location>
</feature>
<gene>
    <name evidence="4" type="ORF">Tcan_08986</name>
</gene>
<sequence length="734" mass="83148">MFDELDATVGDLRGEDVELHSLPPFDTYKFISEHSTAFAVTVAIASVAVTVILWRFVRAREEEQFDFTRPQEVRRGKFNASIMNNLRRTPQTRAFTSSHCTDRSQLTNDGGDRSDSSDESTEMENLPRPIKREEDSLEEIRAIGGRDLKLKRSNQTDSDDELEDRIEEVDEGAEENGGVSSGNTSRKGSAGESGNIDLVATLGKLHGKLATAELRARASRMEKEMTEEQRNEWNCNSKEQNKENVTREVTPSVVIKMGANVSTGTKKLETHISITFMYSDKIIIVDSLGRAQRIIQNFIEEHWPGGIQSQRYLYDCFEIKLRGRPFQVPLISLGQSLSRTLSQTRVFLCTLLTEMRRCNYELIASFYLGKSLARTTWIFAASEMPTDTGVFEHIVCVGVRGKDRIQLTCAPPLIETQLTEDVSHLIQEINNVEKGIDIKLRGTAWAPADFEQASHAKRIFLTLVRRFSSAGYQFLCSGSLRGQAKNDMFFFHKRLKCCADLNYFIMSYERKDRLRVFEASPETLSSIDTVVKECWSRGIQEAKSAYLGCAELKLTGNPFYTDGDELIETQLMTIELLTKMFEIGWKLIATVTLSQRISDKCCFIFESSAPVKLNIFGLSPARSDILRVLNATLEVRTTLKKLIEEYWTKGIQESEETERGMHFKLRGNPWPLRDNCDDATRGRLLVTAIIEEMDRSGWSVLCAVDVGSRTTEDDEGRIVTDDPDLILFTDTQIR</sequence>
<evidence type="ECO:0000256" key="2">
    <source>
        <dbReference type="SAM" id="MobiDB-lite"/>
    </source>
</evidence>
<dbReference type="Proteomes" id="UP000031036">
    <property type="component" value="Unassembled WGS sequence"/>
</dbReference>
<keyword evidence="3" id="KW-0812">Transmembrane</keyword>
<evidence type="ECO:0000313" key="4">
    <source>
        <dbReference type="EMBL" id="KHN82244.1"/>
    </source>
</evidence>
<reference evidence="4 5" key="1">
    <citation type="submission" date="2014-11" db="EMBL/GenBank/DDBJ databases">
        <title>Genetic blueprint of the zoonotic pathogen Toxocara canis.</title>
        <authorList>
            <person name="Zhu X.-Q."/>
            <person name="Korhonen P.K."/>
            <person name="Cai H."/>
            <person name="Young N.D."/>
            <person name="Nejsum P."/>
            <person name="von Samson-Himmelstjerna G."/>
            <person name="Boag P.R."/>
            <person name="Tan P."/>
            <person name="Li Q."/>
            <person name="Min J."/>
            <person name="Yang Y."/>
            <person name="Wang X."/>
            <person name="Fang X."/>
            <person name="Hall R.S."/>
            <person name="Hofmann A."/>
            <person name="Sternberg P.W."/>
            <person name="Jex A.R."/>
            <person name="Gasser R.B."/>
        </authorList>
    </citation>
    <scope>NUCLEOTIDE SEQUENCE [LARGE SCALE GENOMIC DNA]</scope>
    <source>
        <strain evidence="4">PN_DK_2014</strain>
    </source>
</reference>
<feature type="region of interest" description="Disordered" evidence="2">
    <location>
        <begin position="169"/>
        <end position="193"/>
    </location>
</feature>
<keyword evidence="5" id="KW-1185">Reference proteome</keyword>
<dbReference type="PANTHER" id="PTHR38696:SF1">
    <property type="entry name" value="MEDIATOR OF RNA POLYMERASE II TRANSCRIPTION SUBUNIT 13"/>
    <property type="match status" value="1"/>
</dbReference>
<name>A0A0B2VLN5_TOXCA</name>
<keyword evidence="3" id="KW-1133">Transmembrane helix</keyword>
<dbReference type="STRING" id="6265.A0A0B2VLN5"/>
<evidence type="ECO:0000256" key="3">
    <source>
        <dbReference type="SAM" id="Phobius"/>
    </source>
</evidence>
<keyword evidence="1" id="KW-0175">Coiled coil</keyword>
<accession>A0A0B2VLN5</accession>
<evidence type="ECO:0000313" key="5">
    <source>
        <dbReference type="Proteomes" id="UP000031036"/>
    </source>
</evidence>
<dbReference type="OrthoDB" id="57679at2759"/>
<feature type="region of interest" description="Disordered" evidence="2">
    <location>
        <begin position="88"/>
        <end position="136"/>
    </location>
</feature>
<protein>
    <submittedName>
        <fullName evidence="4">Uncharacterized protein</fullName>
    </submittedName>
</protein>
<feature type="compositionally biased region" description="Polar residues" evidence="2">
    <location>
        <begin position="88"/>
        <end position="108"/>
    </location>
</feature>
<organism evidence="4 5">
    <name type="scientific">Toxocara canis</name>
    <name type="common">Canine roundworm</name>
    <dbReference type="NCBI Taxonomy" id="6265"/>
    <lineage>
        <taxon>Eukaryota</taxon>
        <taxon>Metazoa</taxon>
        <taxon>Ecdysozoa</taxon>
        <taxon>Nematoda</taxon>
        <taxon>Chromadorea</taxon>
        <taxon>Rhabditida</taxon>
        <taxon>Spirurina</taxon>
        <taxon>Ascaridomorpha</taxon>
        <taxon>Ascaridoidea</taxon>
        <taxon>Toxocaridae</taxon>
        <taxon>Toxocara</taxon>
    </lineage>
</organism>
<dbReference type="AlphaFoldDB" id="A0A0B2VLN5"/>
<keyword evidence="3" id="KW-0472">Membrane</keyword>
<proteinExistence type="predicted"/>
<dbReference type="PANTHER" id="PTHR38696">
    <property type="entry name" value="MEDIATOR OF RNA POLYMERASE II TRANSCRIPTION SUBUNIT 13"/>
    <property type="match status" value="1"/>
</dbReference>
<comment type="caution">
    <text evidence="4">The sequence shown here is derived from an EMBL/GenBank/DDBJ whole genome shotgun (WGS) entry which is preliminary data.</text>
</comment>
<dbReference type="EMBL" id="JPKZ01001394">
    <property type="protein sequence ID" value="KHN82244.1"/>
    <property type="molecule type" value="Genomic_DNA"/>
</dbReference>
<evidence type="ECO:0000256" key="1">
    <source>
        <dbReference type="SAM" id="Coils"/>
    </source>
</evidence>